<feature type="transmembrane region" description="Helical" evidence="1">
    <location>
        <begin position="71"/>
        <end position="89"/>
    </location>
</feature>
<dbReference type="EMBL" id="JABFUD020000001">
    <property type="protein sequence ID" value="KAI5084520.1"/>
    <property type="molecule type" value="Genomic_DNA"/>
</dbReference>
<sequence length="95" mass="10687">MEEAKQEAVVDEDAAKKLQVEVMNDGVLRRRAHTLHSPPIAVTTILKALSSSLLILLYLTLLMLKSFSFRIAWMRAWSISVCYAHGLLLKRHPSG</sequence>
<protein>
    <submittedName>
        <fullName evidence="2">Uncharacterized protein</fullName>
    </submittedName>
</protein>
<keyword evidence="1" id="KW-0812">Transmembrane</keyword>
<reference evidence="2" key="1">
    <citation type="submission" date="2021-01" db="EMBL/GenBank/DDBJ databases">
        <title>Adiantum capillus-veneris genome.</title>
        <authorList>
            <person name="Fang Y."/>
            <person name="Liao Q."/>
        </authorList>
    </citation>
    <scope>NUCLEOTIDE SEQUENCE</scope>
    <source>
        <strain evidence="2">H3</strain>
        <tissue evidence="2">Leaf</tissue>
    </source>
</reference>
<gene>
    <name evidence="2" type="ORF">GOP47_0000689</name>
</gene>
<dbReference type="AlphaFoldDB" id="A0A9D4ZTB1"/>
<accession>A0A9D4ZTB1</accession>
<name>A0A9D4ZTB1_ADICA</name>
<keyword evidence="1" id="KW-1133">Transmembrane helix</keyword>
<keyword evidence="1" id="KW-0472">Membrane</keyword>
<evidence type="ECO:0000313" key="2">
    <source>
        <dbReference type="EMBL" id="KAI5084520.1"/>
    </source>
</evidence>
<organism evidence="2 3">
    <name type="scientific">Adiantum capillus-veneris</name>
    <name type="common">Maidenhair fern</name>
    <dbReference type="NCBI Taxonomy" id="13818"/>
    <lineage>
        <taxon>Eukaryota</taxon>
        <taxon>Viridiplantae</taxon>
        <taxon>Streptophyta</taxon>
        <taxon>Embryophyta</taxon>
        <taxon>Tracheophyta</taxon>
        <taxon>Polypodiopsida</taxon>
        <taxon>Polypodiidae</taxon>
        <taxon>Polypodiales</taxon>
        <taxon>Pteridineae</taxon>
        <taxon>Pteridaceae</taxon>
        <taxon>Vittarioideae</taxon>
        <taxon>Adiantum</taxon>
    </lineage>
</organism>
<evidence type="ECO:0000256" key="1">
    <source>
        <dbReference type="SAM" id="Phobius"/>
    </source>
</evidence>
<comment type="caution">
    <text evidence="2">The sequence shown here is derived from an EMBL/GenBank/DDBJ whole genome shotgun (WGS) entry which is preliminary data.</text>
</comment>
<dbReference type="Proteomes" id="UP000886520">
    <property type="component" value="Chromosome 1"/>
</dbReference>
<feature type="transmembrane region" description="Helical" evidence="1">
    <location>
        <begin position="39"/>
        <end position="59"/>
    </location>
</feature>
<keyword evidence="3" id="KW-1185">Reference proteome</keyword>
<evidence type="ECO:0000313" key="3">
    <source>
        <dbReference type="Proteomes" id="UP000886520"/>
    </source>
</evidence>
<proteinExistence type="predicted"/>